<comment type="caution">
    <text evidence="2">The sequence shown here is derived from an EMBL/GenBank/DDBJ whole genome shotgun (WGS) entry which is preliminary data.</text>
</comment>
<keyword evidence="1" id="KW-0812">Transmembrane</keyword>
<feature type="transmembrane region" description="Helical" evidence="1">
    <location>
        <begin position="570"/>
        <end position="589"/>
    </location>
</feature>
<feature type="transmembrane region" description="Helical" evidence="1">
    <location>
        <begin position="359"/>
        <end position="385"/>
    </location>
</feature>
<keyword evidence="1" id="KW-1133">Transmembrane helix</keyword>
<reference evidence="2 3" key="1">
    <citation type="submission" date="2021-10" db="EMBL/GenBank/DDBJ databases">
        <title>Anaerobic single-cell dispensing facilitates the cultivation of human gut bacteria.</title>
        <authorList>
            <person name="Afrizal A."/>
        </authorList>
    </citation>
    <scope>NUCLEOTIDE SEQUENCE [LARGE SCALE GENOMIC DNA]</scope>
    <source>
        <strain evidence="2 3">CLA-AA-H273</strain>
    </source>
</reference>
<feature type="transmembrane region" description="Helical" evidence="1">
    <location>
        <begin position="714"/>
        <end position="735"/>
    </location>
</feature>
<dbReference type="RefSeq" id="WP_227733705.1">
    <property type="nucleotide sequence ID" value="NZ_JAJEPV010000041.1"/>
</dbReference>
<evidence type="ECO:0000313" key="2">
    <source>
        <dbReference type="EMBL" id="MCC2120710.1"/>
    </source>
</evidence>
<evidence type="ECO:0008006" key="4">
    <source>
        <dbReference type="Google" id="ProtNLM"/>
    </source>
</evidence>
<keyword evidence="1" id="KW-0472">Membrane</keyword>
<sequence>MKKKPYIRYVILGILATLMVGCIIRIAMPNREWNYTGSYTFAEGESYTEEPVFEHISLGTGVYRVELSYECTGDAIAVCNVKDGTVYQGGLLCNGEHLYSALGYTSYDFWLYEPTEELTVTIDYSGQEKLTTGNLRIVETNLLWTRYLVILAAAALLVLATMWLERREAVKGRNEQRRQILFGIGVIAFFASIPYFYDGMVSGADLTYHLHRIEGVKDGLLTGQFPVRLEPRWVFDHGYANGIFYCNLLLYFPALLRMAGFTMTESYAFYCIGLNIATAAIAWYCFSGIFKDRIIGLVCSALYTLSIFRFFKLVMVGAVGEGSAYTFLPLVVYGIYLVFEKDVEDREFHKSWIILGLGYAGLIQTHVLTCEITALFTVLFCLIYIRRVFAWQRFRQLASGAFFALGLSLWYLVPFVDYYLTQDVRIRHASARTIQDRGTIFAQILQQFWFSRIPESMEGKAGDLLNPIGVGLFLVIGMMIFWLLLFLGDLQKQKEAEKSFAIKAAGFGCLALWMSTNSFPWDNIQKISGIAATLVSSLQFPNRFLGWGTVLLVTVTGYVIRYFQNNRKIFYQMSLITAVVSLSASYLFMMDSGVQERDVTLYNQESMGFGYISGEEYLIYGTDSTKLTFARPEANENIQIADYEKRGLNISFFCRNDSAREEIVTLPVLMYKGYAARDDKGEVLEITDDGEHILQVCIPGGYAGTVSVRFVEPWYWRTAELVTLITVAGIVFFGIRKRRQR</sequence>
<protein>
    <recommendedName>
        <fullName evidence="4">Membrane protein 6-pyruvoyl-tetrahydropterin synthase-related domain-containing protein</fullName>
    </recommendedName>
</protein>
<feature type="transmembrane region" description="Helical" evidence="1">
    <location>
        <begin position="180"/>
        <end position="197"/>
    </location>
</feature>
<organism evidence="2 3">
    <name type="scientific">Waltera acetigignens</name>
    <dbReference type="NCBI Taxonomy" id="2981769"/>
    <lineage>
        <taxon>Bacteria</taxon>
        <taxon>Bacillati</taxon>
        <taxon>Bacillota</taxon>
        <taxon>Clostridia</taxon>
        <taxon>Lachnospirales</taxon>
        <taxon>Lachnospiraceae</taxon>
        <taxon>Waltera</taxon>
    </lineage>
</organism>
<feature type="transmembrane region" description="Helical" evidence="1">
    <location>
        <begin position="268"/>
        <end position="289"/>
    </location>
</feature>
<name>A0AAE3A4J6_9FIRM</name>
<feature type="transmembrane region" description="Helical" evidence="1">
    <location>
        <begin position="323"/>
        <end position="339"/>
    </location>
</feature>
<dbReference type="PROSITE" id="PS51257">
    <property type="entry name" value="PROKAR_LIPOPROTEIN"/>
    <property type="match status" value="1"/>
</dbReference>
<gene>
    <name evidence="2" type="ORF">LKD75_14130</name>
</gene>
<feature type="transmembrane region" description="Helical" evidence="1">
    <location>
        <begin position="500"/>
        <end position="516"/>
    </location>
</feature>
<feature type="transmembrane region" description="Helical" evidence="1">
    <location>
        <begin position="7"/>
        <end position="28"/>
    </location>
</feature>
<keyword evidence="3" id="KW-1185">Reference proteome</keyword>
<evidence type="ECO:0000256" key="1">
    <source>
        <dbReference type="SAM" id="Phobius"/>
    </source>
</evidence>
<evidence type="ECO:0000313" key="3">
    <source>
        <dbReference type="Proteomes" id="UP001197795"/>
    </source>
</evidence>
<feature type="transmembrane region" description="Helical" evidence="1">
    <location>
        <begin position="464"/>
        <end position="488"/>
    </location>
</feature>
<dbReference type="Proteomes" id="UP001197795">
    <property type="component" value="Unassembled WGS sequence"/>
</dbReference>
<feature type="transmembrane region" description="Helical" evidence="1">
    <location>
        <begin position="144"/>
        <end position="164"/>
    </location>
</feature>
<feature type="transmembrane region" description="Helical" evidence="1">
    <location>
        <begin position="544"/>
        <end position="563"/>
    </location>
</feature>
<accession>A0AAE3A4J6</accession>
<dbReference type="EMBL" id="JAJEPV010000041">
    <property type="protein sequence ID" value="MCC2120710.1"/>
    <property type="molecule type" value="Genomic_DNA"/>
</dbReference>
<dbReference type="AlphaFoldDB" id="A0AAE3A4J6"/>
<feature type="transmembrane region" description="Helical" evidence="1">
    <location>
        <begin position="397"/>
        <end position="413"/>
    </location>
</feature>
<feature type="transmembrane region" description="Helical" evidence="1">
    <location>
        <begin position="238"/>
        <end position="256"/>
    </location>
</feature>
<proteinExistence type="predicted"/>
<feature type="transmembrane region" description="Helical" evidence="1">
    <location>
        <begin position="295"/>
        <end position="311"/>
    </location>
</feature>